<evidence type="ECO:0000256" key="3">
    <source>
        <dbReference type="ARBA" id="ARBA00023125"/>
    </source>
</evidence>
<keyword evidence="4" id="KW-0804">Transcription</keyword>
<reference evidence="6 7" key="1">
    <citation type="submission" date="2018-06" db="EMBL/GenBank/DDBJ databases">
        <authorList>
            <consortium name="Pathogen Informatics"/>
            <person name="Doyle S."/>
        </authorList>
    </citation>
    <scope>NUCLEOTIDE SEQUENCE [LARGE SCALE GENOMIC DNA]</scope>
    <source>
        <strain evidence="6 7">NCTC11388</strain>
    </source>
</reference>
<evidence type="ECO:0000256" key="1">
    <source>
        <dbReference type="ARBA" id="ARBA00009437"/>
    </source>
</evidence>
<dbReference type="SUPFAM" id="SSF46785">
    <property type="entry name" value="Winged helix' DNA-binding domain"/>
    <property type="match status" value="1"/>
</dbReference>
<evidence type="ECO:0000256" key="2">
    <source>
        <dbReference type="ARBA" id="ARBA00023015"/>
    </source>
</evidence>
<protein>
    <submittedName>
        <fullName evidence="6">HTH-type transcriptional activator CmpR</fullName>
    </submittedName>
</protein>
<dbReference type="InterPro" id="IPR005119">
    <property type="entry name" value="LysR_subst-bd"/>
</dbReference>
<name>A0A380B9V6_SPHSI</name>
<dbReference type="AlphaFoldDB" id="A0A380B9V6"/>
<dbReference type="PROSITE" id="PS50931">
    <property type="entry name" value="HTH_LYSR"/>
    <property type="match status" value="1"/>
</dbReference>
<dbReference type="EMBL" id="UGYW01000001">
    <property type="protein sequence ID" value="SUI96932.1"/>
    <property type="molecule type" value="Genomic_DNA"/>
</dbReference>
<dbReference type="InterPro" id="IPR036388">
    <property type="entry name" value="WH-like_DNA-bd_sf"/>
</dbReference>
<organism evidence="6 7">
    <name type="scientific">Sphingobacterium spiritivorum</name>
    <name type="common">Flavobacterium spiritivorum</name>
    <dbReference type="NCBI Taxonomy" id="258"/>
    <lineage>
        <taxon>Bacteria</taxon>
        <taxon>Pseudomonadati</taxon>
        <taxon>Bacteroidota</taxon>
        <taxon>Sphingobacteriia</taxon>
        <taxon>Sphingobacteriales</taxon>
        <taxon>Sphingobacteriaceae</taxon>
        <taxon>Sphingobacterium</taxon>
    </lineage>
</organism>
<evidence type="ECO:0000313" key="7">
    <source>
        <dbReference type="Proteomes" id="UP000254893"/>
    </source>
</evidence>
<dbReference type="Gene3D" id="3.40.190.290">
    <property type="match status" value="1"/>
</dbReference>
<dbReference type="PANTHER" id="PTHR30126">
    <property type="entry name" value="HTH-TYPE TRANSCRIPTIONAL REGULATOR"/>
    <property type="match status" value="1"/>
</dbReference>
<dbReference type="GO" id="GO:0003700">
    <property type="term" value="F:DNA-binding transcription factor activity"/>
    <property type="evidence" value="ECO:0007669"/>
    <property type="project" value="InterPro"/>
</dbReference>
<keyword evidence="3" id="KW-0238">DNA-binding</keyword>
<dbReference type="Proteomes" id="UP000254893">
    <property type="component" value="Unassembled WGS sequence"/>
</dbReference>
<feature type="domain" description="HTH lysR-type" evidence="5">
    <location>
        <begin position="1"/>
        <end position="59"/>
    </location>
</feature>
<dbReference type="Pfam" id="PF00126">
    <property type="entry name" value="HTH_1"/>
    <property type="match status" value="1"/>
</dbReference>
<gene>
    <name evidence="6" type="primary">cmpR</name>
    <name evidence="6" type="ORF">NCTC11388_00223</name>
</gene>
<dbReference type="GO" id="GO:0000976">
    <property type="term" value="F:transcription cis-regulatory region binding"/>
    <property type="evidence" value="ECO:0007669"/>
    <property type="project" value="TreeGrafter"/>
</dbReference>
<dbReference type="Pfam" id="PF03466">
    <property type="entry name" value="LysR_substrate"/>
    <property type="match status" value="1"/>
</dbReference>
<evidence type="ECO:0000313" key="6">
    <source>
        <dbReference type="EMBL" id="SUI96932.1"/>
    </source>
</evidence>
<dbReference type="SUPFAM" id="SSF53850">
    <property type="entry name" value="Periplasmic binding protein-like II"/>
    <property type="match status" value="1"/>
</dbReference>
<accession>A0A380B9V6</accession>
<dbReference type="PANTHER" id="PTHR30126:SF39">
    <property type="entry name" value="HTH-TYPE TRANSCRIPTIONAL REGULATOR CYSL"/>
    <property type="match status" value="1"/>
</dbReference>
<proteinExistence type="inferred from homology"/>
<dbReference type="RefSeq" id="WP_115168768.1">
    <property type="nucleotide sequence ID" value="NZ_UGYW01000001.1"/>
</dbReference>
<sequence length="301" mass="34562">MEFDYRLKVFYVAANTLNFTKAATELFISQPAVSKNIQEIENAVGTPLFERLGNRLILTKAGSILYHHTQLIFEQYNQASYEINKIIGKENGNLFIGISTTISQYVIPKILAQFVASCPQNDIKVYEYNSKRVEELLLRKEIHLGITEGLTDNRSLKFTPFLKDEIVLVTNTQNHLFNKEEFSLNDLYDIPLVIRETGSGTRDIIEERLRQKGIATHKLKIEITLSSTESIKEYLKYSKAAAFVSIHAISNELNANQLQIIELTDLNIERYFYITHLHGGLTGLPETFLKYIQKHKNHIYS</sequence>
<dbReference type="InterPro" id="IPR036390">
    <property type="entry name" value="WH_DNA-bd_sf"/>
</dbReference>
<evidence type="ECO:0000259" key="5">
    <source>
        <dbReference type="PROSITE" id="PS50931"/>
    </source>
</evidence>
<dbReference type="Gene3D" id="1.10.10.10">
    <property type="entry name" value="Winged helix-like DNA-binding domain superfamily/Winged helix DNA-binding domain"/>
    <property type="match status" value="1"/>
</dbReference>
<dbReference type="FunFam" id="1.10.10.10:FF:000001">
    <property type="entry name" value="LysR family transcriptional regulator"/>
    <property type="match status" value="1"/>
</dbReference>
<comment type="similarity">
    <text evidence="1">Belongs to the LysR transcriptional regulatory family.</text>
</comment>
<dbReference type="InterPro" id="IPR000847">
    <property type="entry name" value="LysR_HTH_N"/>
</dbReference>
<dbReference type="PRINTS" id="PR00039">
    <property type="entry name" value="HTHLYSR"/>
</dbReference>
<evidence type="ECO:0000256" key="4">
    <source>
        <dbReference type="ARBA" id="ARBA00023163"/>
    </source>
</evidence>
<keyword evidence="2" id="KW-0805">Transcription regulation</keyword>